<evidence type="ECO:0000313" key="3">
    <source>
        <dbReference type="Proteomes" id="UP000620124"/>
    </source>
</evidence>
<evidence type="ECO:0000259" key="1">
    <source>
        <dbReference type="PROSITE" id="PS50181"/>
    </source>
</evidence>
<accession>A0A8H6XSD0</accession>
<gene>
    <name evidence="2" type="ORF">MVEN_01472500</name>
</gene>
<dbReference type="InterPro" id="IPR001810">
    <property type="entry name" value="F-box_dom"/>
</dbReference>
<dbReference type="PROSITE" id="PS50181">
    <property type="entry name" value="FBOX"/>
    <property type="match status" value="1"/>
</dbReference>
<dbReference type="OrthoDB" id="2745898at2759"/>
<keyword evidence="3" id="KW-1185">Reference proteome</keyword>
<dbReference type="EMBL" id="JACAZI010000012">
    <property type="protein sequence ID" value="KAF7347178.1"/>
    <property type="molecule type" value="Genomic_DNA"/>
</dbReference>
<name>A0A8H6XSD0_9AGAR</name>
<protein>
    <recommendedName>
        <fullName evidence="1">F-box domain-containing protein</fullName>
    </recommendedName>
</protein>
<sequence>MLSTLPQELVEKILLALDVESLRACSLVSSVFLFPSQRLIFRSLIIYYADIPKAQSLFAAAPHLLGYVRDVRVGLEISLSAQNGLLASILSSFHHLECLTIDGESVEWDDMTLPLQSAVHGLLTSASLHTLNLANIYNVPSSFILLALSFVARFGLYSVTVAEDSGSNLPDNFISLAPRMEHLILRAPYAEAAKPIVDLILPDSRPSECLKKVKRLSLGAHRDIQAHSQRLIIASTSTLRHLQLRCGVFQTALDLPHLPVLQIIELRLYLGYGVGLPPNLYTAIAALPTTTPAIEVLRLTFHGVPPDREDLARDRAGPFPLFDDTCAYRERLPFLQRVHCHWWSDLPTDSDYEDYADFSPYMHEKFPGLWGSGVLEISAGGDKDDRFD</sequence>
<reference evidence="2" key="1">
    <citation type="submission" date="2020-05" db="EMBL/GenBank/DDBJ databases">
        <title>Mycena genomes resolve the evolution of fungal bioluminescence.</title>
        <authorList>
            <person name="Tsai I.J."/>
        </authorList>
    </citation>
    <scope>NUCLEOTIDE SEQUENCE</scope>
    <source>
        <strain evidence="2">CCC161011</strain>
    </source>
</reference>
<comment type="caution">
    <text evidence="2">The sequence shown here is derived from an EMBL/GenBank/DDBJ whole genome shotgun (WGS) entry which is preliminary data.</text>
</comment>
<feature type="domain" description="F-box" evidence="1">
    <location>
        <begin position="1"/>
        <end position="44"/>
    </location>
</feature>
<dbReference type="Proteomes" id="UP000620124">
    <property type="component" value="Unassembled WGS sequence"/>
</dbReference>
<organism evidence="2 3">
    <name type="scientific">Mycena venus</name>
    <dbReference type="NCBI Taxonomy" id="2733690"/>
    <lineage>
        <taxon>Eukaryota</taxon>
        <taxon>Fungi</taxon>
        <taxon>Dikarya</taxon>
        <taxon>Basidiomycota</taxon>
        <taxon>Agaricomycotina</taxon>
        <taxon>Agaricomycetes</taxon>
        <taxon>Agaricomycetidae</taxon>
        <taxon>Agaricales</taxon>
        <taxon>Marasmiineae</taxon>
        <taxon>Mycenaceae</taxon>
        <taxon>Mycena</taxon>
    </lineage>
</organism>
<dbReference type="AlphaFoldDB" id="A0A8H6XSD0"/>
<proteinExistence type="predicted"/>
<dbReference type="SUPFAM" id="SSF81383">
    <property type="entry name" value="F-box domain"/>
    <property type="match status" value="1"/>
</dbReference>
<evidence type="ECO:0000313" key="2">
    <source>
        <dbReference type="EMBL" id="KAF7347178.1"/>
    </source>
</evidence>
<dbReference type="InterPro" id="IPR036047">
    <property type="entry name" value="F-box-like_dom_sf"/>
</dbReference>